<comment type="subunit">
    <text evidence="13">Homooctamer.</text>
</comment>
<protein>
    <recommendedName>
        <fullName evidence="4 13">Delta-aminolevulinic acid dehydratase</fullName>
        <ecNumber evidence="3 13">4.2.1.24</ecNumber>
    </recommendedName>
</protein>
<sequence>MFRRLRRLRSTENLRALVRETRLNIADFIAPLFVLEGAGVANPIASMPGVFQMSVDVILKECALLEDLGIQAVLLFGIPGHKDAQGSSALNADHIVAKATRAIKKEFSSLVVIADLCFCEYTDHGHCGILHDQSVDNDKTLEILDKQAVILAQSGVDVIAPSAMMDGMVYAIRQALDRQGFTHLPIMSYSTKFASSYYGPFRDVAQSSPSFGDRKSYQMDYANPREAILESLEDEVQGADILMVKPALAYLDIVHAIRKRTLLPLALYNVSGEYAMFKLAQAHNLMDYDRLLLETMTAFKRAGADMIISYHAKEVAQLLQKGF</sequence>
<keyword evidence="5" id="KW-0350">Heme biosynthesis</keyword>
<evidence type="ECO:0000256" key="8">
    <source>
        <dbReference type="ARBA" id="ARBA00047651"/>
    </source>
</evidence>
<organism evidence="15 16">
    <name type="scientific">Helicobacter mehlei</name>
    <dbReference type="NCBI Taxonomy" id="2316080"/>
    <lineage>
        <taxon>Bacteria</taxon>
        <taxon>Pseudomonadati</taxon>
        <taxon>Campylobacterota</taxon>
        <taxon>Epsilonproteobacteria</taxon>
        <taxon>Campylobacterales</taxon>
        <taxon>Helicobacteraceae</taxon>
        <taxon>Helicobacter</taxon>
    </lineage>
</organism>
<evidence type="ECO:0000256" key="5">
    <source>
        <dbReference type="ARBA" id="ARBA00023133"/>
    </source>
</evidence>
<keyword evidence="6 13" id="KW-0456">Lyase</keyword>
<feature type="binding site" evidence="11">
    <location>
        <position position="127"/>
    </location>
    <ligand>
        <name>Zn(2+)</name>
        <dbReference type="ChEBI" id="CHEBI:29105"/>
        <note>catalytic</note>
    </ligand>
</feature>
<proteinExistence type="inferred from homology"/>
<dbReference type="PANTHER" id="PTHR11458:SF0">
    <property type="entry name" value="DELTA-AMINOLEVULINIC ACID DEHYDRATASE"/>
    <property type="match status" value="1"/>
</dbReference>
<dbReference type="UniPathway" id="UPA00251">
    <property type="reaction ID" value="UER00318"/>
</dbReference>
<dbReference type="GO" id="GO:0004655">
    <property type="term" value="F:porphobilinogen synthase activity"/>
    <property type="evidence" value="ECO:0007669"/>
    <property type="project" value="UniProtKB-EC"/>
</dbReference>
<dbReference type="GO" id="GO:0008270">
    <property type="term" value="F:zinc ion binding"/>
    <property type="evidence" value="ECO:0007669"/>
    <property type="project" value="TreeGrafter"/>
</dbReference>
<reference evidence="15 16" key="1">
    <citation type="submission" date="2019-07" db="EMBL/GenBank/DDBJ databases">
        <title>Helicobacter labacensis sp. nov., Helicobacter mehlei sp. nov. and Helicobacter vulpis sp. nov., isolated from gastric mucosa of red fox (Vulpis vulpis).</title>
        <authorList>
            <person name="Kusar D."/>
            <person name="Gruntar I."/>
            <person name="Pate M."/>
            <person name="Zajc U."/>
            <person name="Ocepek M."/>
        </authorList>
    </citation>
    <scope>NUCLEOTIDE SEQUENCE [LARGE SCALE GENOMIC DNA]</scope>
    <source>
        <strain evidence="15 16">L8b</strain>
    </source>
</reference>
<dbReference type="SUPFAM" id="SSF51569">
    <property type="entry name" value="Aldolase"/>
    <property type="match status" value="1"/>
</dbReference>
<evidence type="ECO:0000256" key="7">
    <source>
        <dbReference type="ARBA" id="ARBA00023244"/>
    </source>
</evidence>
<keyword evidence="11" id="KW-0862">Zinc</keyword>
<comment type="catalytic activity">
    <reaction evidence="8 13">
        <text>2 5-aminolevulinate = porphobilinogen + 2 H2O + H(+)</text>
        <dbReference type="Rhea" id="RHEA:24064"/>
        <dbReference type="ChEBI" id="CHEBI:15377"/>
        <dbReference type="ChEBI" id="CHEBI:15378"/>
        <dbReference type="ChEBI" id="CHEBI:58126"/>
        <dbReference type="ChEBI" id="CHEBI:356416"/>
        <dbReference type="EC" id="4.2.1.24"/>
    </reaction>
</comment>
<evidence type="ECO:0000256" key="9">
    <source>
        <dbReference type="PIRSR" id="PIRSR001415-1"/>
    </source>
</evidence>
<accession>A0A553V180</accession>
<dbReference type="EMBL" id="VKGC01000003">
    <property type="protein sequence ID" value="TSA86257.1"/>
    <property type="molecule type" value="Genomic_DNA"/>
</dbReference>
<keyword evidence="16" id="KW-1185">Reference proteome</keyword>
<dbReference type="PIRSF" id="PIRSF001415">
    <property type="entry name" value="Porphbilin_synth"/>
    <property type="match status" value="1"/>
</dbReference>
<evidence type="ECO:0000313" key="16">
    <source>
        <dbReference type="Proteomes" id="UP000319322"/>
    </source>
</evidence>
<dbReference type="SMART" id="SM01004">
    <property type="entry name" value="ALAD"/>
    <property type="match status" value="1"/>
</dbReference>
<comment type="pathway">
    <text evidence="1">Porphyrin-containing compound metabolism; protoporphyrin-IX biosynthesis; coproporphyrinogen-III from 5-aminolevulinate: step 1/4.</text>
</comment>
<evidence type="ECO:0000256" key="12">
    <source>
        <dbReference type="PIRSR" id="PIRSR001415-5"/>
    </source>
</evidence>
<dbReference type="PROSITE" id="PS00169">
    <property type="entry name" value="D_ALA_DEHYDRATASE"/>
    <property type="match status" value="1"/>
</dbReference>
<reference evidence="15 16" key="3">
    <citation type="submission" date="2019-07" db="EMBL/GenBank/DDBJ databases">
        <authorList>
            <person name="Papic B."/>
        </authorList>
    </citation>
    <scope>NUCLEOTIDE SEQUENCE [LARGE SCALE GENOMIC DNA]</scope>
    <source>
        <strain evidence="15 16">L8b</strain>
    </source>
</reference>
<reference evidence="16" key="2">
    <citation type="submission" date="2019-07" db="EMBL/GenBank/DDBJ databases">
        <title>Helicobacter labacensis sp. nov., Helicobacter mehlei sp. nov. and Helicobacter vulpis sp. nov., isolated from gastric mucosa of red fox (Vulpis vulpis).</title>
        <authorList>
            <person name="Papic B."/>
        </authorList>
    </citation>
    <scope>NUCLEOTIDE SEQUENCE [LARGE SCALE GENOMIC DNA]</scope>
    <source>
        <strain evidence="16">L8b</strain>
    </source>
</reference>
<evidence type="ECO:0000256" key="6">
    <source>
        <dbReference type="ARBA" id="ARBA00023239"/>
    </source>
</evidence>
<evidence type="ECO:0000256" key="14">
    <source>
        <dbReference type="RuleBase" id="RU004161"/>
    </source>
</evidence>
<comment type="caution">
    <text evidence="15">The sequence shown here is derived from an EMBL/GenBank/DDBJ whole genome shotgun (WGS) entry which is preliminary data.</text>
</comment>
<dbReference type="InterPro" id="IPR001731">
    <property type="entry name" value="ALAD"/>
</dbReference>
<feature type="binding site" evidence="10">
    <location>
        <position position="310"/>
    </location>
    <ligand>
        <name>5-aminolevulinate</name>
        <dbReference type="ChEBI" id="CHEBI:356416"/>
        <label>2</label>
    </ligand>
</feature>
<evidence type="ECO:0000256" key="3">
    <source>
        <dbReference type="ARBA" id="ARBA00012053"/>
    </source>
</evidence>
<evidence type="ECO:0000256" key="13">
    <source>
        <dbReference type="RuleBase" id="RU000515"/>
    </source>
</evidence>
<dbReference type="Proteomes" id="UP000319322">
    <property type="component" value="Unassembled WGS sequence"/>
</dbReference>
<feature type="binding site" evidence="10">
    <location>
        <position position="271"/>
    </location>
    <ligand>
        <name>5-aminolevulinate</name>
        <dbReference type="ChEBI" id="CHEBI:356416"/>
        <label>2</label>
    </ligand>
</feature>
<feature type="active site" description="Schiff-base intermediate with substrate" evidence="9">
    <location>
        <position position="192"/>
    </location>
</feature>
<evidence type="ECO:0000256" key="10">
    <source>
        <dbReference type="PIRSR" id="PIRSR001415-2"/>
    </source>
</evidence>
<evidence type="ECO:0000256" key="2">
    <source>
        <dbReference type="ARBA" id="ARBA00008055"/>
    </source>
</evidence>
<dbReference type="OrthoDB" id="9805001at2"/>
<dbReference type="Pfam" id="PF00490">
    <property type="entry name" value="ALAD"/>
    <property type="match status" value="1"/>
</dbReference>
<dbReference type="CDD" id="cd00384">
    <property type="entry name" value="ALAD_PBGS"/>
    <property type="match status" value="1"/>
</dbReference>
<dbReference type="GO" id="GO:0006782">
    <property type="term" value="P:protoporphyrinogen IX biosynthetic process"/>
    <property type="evidence" value="ECO:0007669"/>
    <property type="project" value="UniProtKB-UniPathway"/>
</dbReference>
<feature type="binding site" evidence="11">
    <location>
        <position position="119"/>
    </location>
    <ligand>
        <name>Zn(2+)</name>
        <dbReference type="ChEBI" id="CHEBI:29105"/>
        <note>catalytic</note>
    </ligand>
</feature>
<dbReference type="NCBIfam" id="NF006762">
    <property type="entry name" value="PRK09283.1"/>
    <property type="match status" value="1"/>
</dbReference>
<feature type="binding site" evidence="12">
    <location>
        <position position="230"/>
    </location>
    <ligand>
        <name>Mg(2+)</name>
        <dbReference type="ChEBI" id="CHEBI:18420"/>
    </ligand>
</feature>
<keyword evidence="11" id="KW-0479">Metal-binding</keyword>
<evidence type="ECO:0000256" key="11">
    <source>
        <dbReference type="PIRSR" id="PIRSR001415-3"/>
    </source>
</evidence>
<dbReference type="EC" id="4.2.1.24" evidence="3 13"/>
<gene>
    <name evidence="15" type="primary">hemB</name>
    <name evidence="15" type="ORF">FNE76_01895</name>
</gene>
<dbReference type="Gene3D" id="3.20.20.70">
    <property type="entry name" value="Aldolase class I"/>
    <property type="match status" value="1"/>
</dbReference>
<dbReference type="RefSeq" id="WP_120947366.1">
    <property type="nucleotide sequence ID" value="NZ_QXQP01000007.1"/>
</dbReference>
<dbReference type="PANTHER" id="PTHR11458">
    <property type="entry name" value="DELTA-AMINOLEVULINIC ACID DEHYDRATASE"/>
    <property type="match status" value="1"/>
</dbReference>
<feature type="binding site" evidence="11">
    <location>
        <position position="117"/>
    </location>
    <ligand>
        <name>Zn(2+)</name>
        <dbReference type="ChEBI" id="CHEBI:29105"/>
        <note>catalytic</note>
    </ligand>
</feature>
<dbReference type="GO" id="GO:0005829">
    <property type="term" value="C:cytosol"/>
    <property type="evidence" value="ECO:0007669"/>
    <property type="project" value="TreeGrafter"/>
</dbReference>
<keyword evidence="7 13" id="KW-0627">Porphyrin biosynthesis</keyword>
<feature type="binding site" evidence="10">
    <location>
        <position position="214"/>
    </location>
    <ligand>
        <name>5-aminolevulinate</name>
        <dbReference type="ChEBI" id="CHEBI:356416"/>
        <label>1</label>
    </ligand>
</feature>
<comment type="similarity">
    <text evidence="2 14">Belongs to the ALAD family.</text>
</comment>
<dbReference type="InterPro" id="IPR013785">
    <property type="entry name" value="Aldolase_TIM"/>
</dbReference>
<dbReference type="AlphaFoldDB" id="A0A553V180"/>
<evidence type="ECO:0000256" key="4">
    <source>
        <dbReference type="ARBA" id="ARBA00020771"/>
    </source>
</evidence>
<evidence type="ECO:0000313" key="15">
    <source>
        <dbReference type="EMBL" id="TSA86257.1"/>
    </source>
</evidence>
<feature type="binding site" evidence="10">
    <location>
        <position position="202"/>
    </location>
    <ligand>
        <name>5-aminolevulinate</name>
        <dbReference type="ChEBI" id="CHEBI:356416"/>
        <label>1</label>
    </ligand>
</feature>
<dbReference type="InterPro" id="IPR030656">
    <property type="entry name" value="ALAD_AS"/>
</dbReference>
<dbReference type="FunFam" id="3.20.20.70:FF:000019">
    <property type="entry name" value="Delta-aminolevulinic acid dehydratase"/>
    <property type="match status" value="1"/>
</dbReference>
<keyword evidence="12" id="KW-0460">Magnesium</keyword>
<feature type="active site" description="Schiff-base intermediate with substrate" evidence="9">
    <location>
        <position position="245"/>
    </location>
</feature>
<evidence type="ECO:0000256" key="1">
    <source>
        <dbReference type="ARBA" id="ARBA00004694"/>
    </source>
</evidence>
<dbReference type="PRINTS" id="PR00144">
    <property type="entry name" value="DALDHYDRTASE"/>
</dbReference>
<name>A0A553V180_9HELI</name>